<dbReference type="CDD" id="cd07505">
    <property type="entry name" value="HAD_BPGM-like"/>
    <property type="match status" value="1"/>
</dbReference>
<dbReference type="EMBL" id="JACXSI010000055">
    <property type="protein sequence ID" value="MBD3110061.1"/>
    <property type="molecule type" value="Genomic_DNA"/>
</dbReference>
<dbReference type="InterPro" id="IPR006439">
    <property type="entry name" value="HAD-SF_hydro_IA"/>
</dbReference>
<dbReference type="Gene3D" id="3.40.50.1000">
    <property type="entry name" value="HAD superfamily/HAD-like"/>
    <property type="match status" value="1"/>
</dbReference>
<proteinExistence type="predicted"/>
<sequence length="212" mass="24193">MRKYVIFDLDGTLLDSMYIWKEAGALFLKEKGIEAPKDLYEQLKAMSLEQAANYLKQQFHLSLSDAEIIAGIKAVVEKQYTDYVSLKPFVRDYLKRLNDRHIRMCIVTASEYEHAEAALQRLGILDCFDFIVTCSQAGIGKDNPVIFLKVAERWGAQPHEVAVFEDALHAVETAKTAGFFTIGVYDESAQDDQEEMKRIADLYINDFYEVSL</sequence>
<dbReference type="GO" id="GO:0016791">
    <property type="term" value="F:phosphatase activity"/>
    <property type="evidence" value="ECO:0007669"/>
    <property type="project" value="TreeGrafter"/>
</dbReference>
<evidence type="ECO:0000313" key="2">
    <source>
        <dbReference type="Proteomes" id="UP000602076"/>
    </source>
</evidence>
<dbReference type="PRINTS" id="PR00413">
    <property type="entry name" value="HADHALOGNASE"/>
</dbReference>
<accession>A0A927HD01</accession>
<keyword evidence="2" id="KW-1185">Reference proteome</keyword>
<dbReference type="SUPFAM" id="SSF56784">
    <property type="entry name" value="HAD-like"/>
    <property type="match status" value="1"/>
</dbReference>
<dbReference type="SFLD" id="SFLDS00003">
    <property type="entry name" value="Haloacid_Dehalogenase"/>
    <property type="match status" value="1"/>
</dbReference>
<dbReference type="AlphaFoldDB" id="A0A927HD01"/>
<dbReference type="InterPro" id="IPR023214">
    <property type="entry name" value="HAD_sf"/>
</dbReference>
<name>A0A927HD01_9BACI</name>
<evidence type="ECO:0000313" key="1">
    <source>
        <dbReference type="EMBL" id="MBD3110061.1"/>
    </source>
</evidence>
<dbReference type="InterPro" id="IPR023198">
    <property type="entry name" value="PGP-like_dom2"/>
</dbReference>
<gene>
    <name evidence="1" type="ORF">IEO70_17120</name>
</gene>
<dbReference type="RefSeq" id="WP_190999594.1">
    <property type="nucleotide sequence ID" value="NZ_JACXSI010000055.1"/>
</dbReference>
<dbReference type="InterPro" id="IPR036412">
    <property type="entry name" value="HAD-like_sf"/>
</dbReference>
<dbReference type="NCBIfam" id="TIGR01549">
    <property type="entry name" value="HAD-SF-IA-v1"/>
    <property type="match status" value="1"/>
</dbReference>
<dbReference type="SFLD" id="SFLDG01135">
    <property type="entry name" value="C1.5.6:_HAD__Beta-PGM__Phospha"/>
    <property type="match status" value="1"/>
</dbReference>
<organism evidence="1 2">
    <name type="scientific">Peribacillus faecalis</name>
    <dbReference type="NCBI Taxonomy" id="2772559"/>
    <lineage>
        <taxon>Bacteria</taxon>
        <taxon>Bacillati</taxon>
        <taxon>Bacillota</taxon>
        <taxon>Bacilli</taxon>
        <taxon>Bacillales</taxon>
        <taxon>Bacillaceae</taxon>
        <taxon>Peribacillus</taxon>
    </lineage>
</organism>
<dbReference type="NCBIfam" id="TIGR01509">
    <property type="entry name" value="HAD-SF-IA-v3"/>
    <property type="match status" value="1"/>
</dbReference>
<dbReference type="PANTHER" id="PTHR18901">
    <property type="entry name" value="2-DEOXYGLUCOSE-6-PHOSPHATE PHOSPHATASE 2"/>
    <property type="match status" value="1"/>
</dbReference>
<reference evidence="1" key="1">
    <citation type="submission" date="2020-09" db="EMBL/GenBank/DDBJ databases">
        <title>Bacillus faecalis sp. nov., a moderately halophilic bacterium isolated from cow faeces.</title>
        <authorList>
            <person name="Jiang L."/>
            <person name="Lee J."/>
        </authorList>
    </citation>
    <scope>NUCLEOTIDE SEQUENCE</scope>
    <source>
        <strain evidence="1">AGMB 02131</strain>
    </source>
</reference>
<dbReference type="Gene3D" id="1.10.150.240">
    <property type="entry name" value="Putative phosphatase, domain 2"/>
    <property type="match status" value="1"/>
</dbReference>
<dbReference type="PANTHER" id="PTHR18901:SF38">
    <property type="entry name" value="PSEUDOURIDINE-5'-PHOSPHATASE"/>
    <property type="match status" value="1"/>
</dbReference>
<comment type="caution">
    <text evidence="1">The sequence shown here is derived from an EMBL/GenBank/DDBJ whole genome shotgun (WGS) entry which is preliminary data.</text>
</comment>
<dbReference type="SFLD" id="SFLDG01129">
    <property type="entry name" value="C1.5:_HAD__Beta-PGM__Phosphata"/>
    <property type="match status" value="1"/>
</dbReference>
<dbReference type="Pfam" id="PF00702">
    <property type="entry name" value="Hydrolase"/>
    <property type="match status" value="1"/>
</dbReference>
<protein>
    <submittedName>
        <fullName evidence="1">HAD family phosphatase</fullName>
    </submittedName>
</protein>
<dbReference type="Proteomes" id="UP000602076">
    <property type="component" value="Unassembled WGS sequence"/>
</dbReference>